<evidence type="ECO:0000313" key="1">
    <source>
        <dbReference type="EMBL" id="CAL1600041.1"/>
    </source>
</evidence>
<dbReference type="EMBL" id="OZ035845">
    <property type="protein sequence ID" value="CAL1600041.1"/>
    <property type="molecule type" value="Genomic_DNA"/>
</dbReference>
<evidence type="ECO:0000313" key="2">
    <source>
        <dbReference type="Proteomes" id="UP001497482"/>
    </source>
</evidence>
<gene>
    <name evidence="1" type="ORF">KC01_LOCUS28202</name>
</gene>
<proteinExistence type="predicted"/>
<accession>A0AAV2LHI0</accession>
<keyword evidence="2" id="KW-1185">Reference proteome</keyword>
<sequence length="74" mass="7961">MVLISTSVYGPNDRAGVCENSSIIELSVWSALLRSQPCFLVTVQSGCIEPCVLTHLQLQKSPDPAMIPVSMNNA</sequence>
<name>A0AAV2LHI0_KNICA</name>
<organism evidence="1 2">
    <name type="scientific">Knipowitschia caucasica</name>
    <name type="common">Caucasian dwarf goby</name>
    <name type="synonym">Pomatoschistus caucasicus</name>
    <dbReference type="NCBI Taxonomy" id="637954"/>
    <lineage>
        <taxon>Eukaryota</taxon>
        <taxon>Metazoa</taxon>
        <taxon>Chordata</taxon>
        <taxon>Craniata</taxon>
        <taxon>Vertebrata</taxon>
        <taxon>Euteleostomi</taxon>
        <taxon>Actinopterygii</taxon>
        <taxon>Neopterygii</taxon>
        <taxon>Teleostei</taxon>
        <taxon>Neoteleostei</taxon>
        <taxon>Acanthomorphata</taxon>
        <taxon>Gobiaria</taxon>
        <taxon>Gobiiformes</taxon>
        <taxon>Gobioidei</taxon>
        <taxon>Gobiidae</taxon>
        <taxon>Gobiinae</taxon>
        <taxon>Knipowitschia</taxon>
    </lineage>
</organism>
<dbReference type="AlphaFoldDB" id="A0AAV2LHI0"/>
<dbReference type="Proteomes" id="UP001497482">
    <property type="component" value="Chromosome 23"/>
</dbReference>
<reference evidence="1 2" key="1">
    <citation type="submission" date="2024-04" db="EMBL/GenBank/DDBJ databases">
        <authorList>
            <person name="Waldvogel A.-M."/>
            <person name="Schoenle A."/>
        </authorList>
    </citation>
    <scope>NUCLEOTIDE SEQUENCE [LARGE SCALE GENOMIC DNA]</scope>
</reference>
<protein>
    <submittedName>
        <fullName evidence="1">Uncharacterized protein</fullName>
    </submittedName>
</protein>